<dbReference type="RefSeq" id="WP_207346737.1">
    <property type="nucleotide sequence ID" value="NZ_CP076456.1"/>
</dbReference>
<evidence type="ECO:0000313" key="2">
    <source>
        <dbReference type="Proteomes" id="UP000680588"/>
    </source>
</evidence>
<reference evidence="1" key="1">
    <citation type="submission" date="2021-06" db="EMBL/GenBank/DDBJ databases">
        <title>Novel species in genus Arthrobacter.</title>
        <authorList>
            <person name="Zhang G."/>
        </authorList>
    </citation>
    <scope>NUCLEOTIDE SEQUENCE</scope>
    <source>
        <strain evidence="1">Zg-ZUI122</strain>
    </source>
</reference>
<dbReference type="EMBL" id="CP076456">
    <property type="protein sequence ID" value="QWQ37742.1"/>
    <property type="molecule type" value="Genomic_DNA"/>
</dbReference>
<accession>A0A975S8F5</accession>
<dbReference type="AlphaFoldDB" id="A0A975S8F5"/>
<keyword evidence="2" id="KW-1185">Reference proteome</keyword>
<name>A0A975S8F5_9MICC</name>
<sequence>MTDKKMSKSAGEHWVCSVLARHNWAAALTRDGLERTDILAVHTDGPRRQIEVQVKAIQAKDAKGTWLLGLKSQQPALSQHEWYVLVLLDTSMPTAAPRSFIVPRDHVAAAAWIGHMNWLTDPETPPGKRNAGPDQSRVSVETFQPYEDRWDLLGTPTGEIPVMLPRHYRKLAVDPRVGLPEDHPWKEYLPDW</sequence>
<dbReference type="Proteomes" id="UP000680588">
    <property type="component" value="Chromosome"/>
</dbReference>
<organism evidence="1 2">
    <name type="scientific">Arthrobacter sunyaminii</name>
    <dbReference type="NCBI Taxonomy" id="2816859"/>
    <lineage>
        <taxon>Bacteria</taxon>
        <taxon>Bacillati</taxon>
        <taxon>Actinomycetota</taxon>
        <taxon>Actinomycetes</taxon>
        <taxon>Micrococcales</taxon>
        <taxon>Micrococcaceae</taxon>
        <taxon>Arthrobacter</taxon>
    </lineage>
</organism>
<protein>
    <submittedName>
        <fullName evidence="1">Uncharacterized protein</fullName>
    </submittedName>
</protein>
<dbReference type="KEGG" id="asun:KG104_08590"/>
<proteinExistence type="predicted"/>
<gene>
    <name evidence="1" type="ORF">KG104_08590</name>
</gene>
<evidence type="ECO:0000313" key="1">
    <source>
        <dbReference type="EMBL" id="QWQ37742.1"/>
    </source>
</evidence>